<reference evidence="2" key="1">
    <citation type="submission" date="2022-10" db="EMBL/GenBank/DDBJ databases">
        <title>Puccinia triticina Genome sequencing and assembly.</title>
        <authorList>
            <person name="Li C."/>
        </authorList>
    </citation>
    <scope>NUCLEOTIDE SEQUENCE</scope>
    <source>
        <strain evidence="2">Pt15</strain>
    </source>
</reference>
<evidence type="ECO:0000256" key="1">
    <source>
        <dbReference type="SAM" id="MobiDB-lite"/>
    </source>
</evidence>
<keyword evidence="3" id="KW-1185">Reference proteome</keyword>
<dbReference type="EMBL" id="CP110425">
    <property type="protein sequence ID" value="WAQ84850.1"/>
    <property type="molecule type" value="Genomic_DNA"/>
</dbReference>
<evidence type="ECO:0000313" key="2">
    <source>
        <dbReference type="EMBL" id="WAQ84850.1"/>
    </source>
</evidence>
<dbReference type="Proteomes" id="UP001164743">
    <property type="component" value="Chromosome 5A"/>
</dbReference>
<name>A0ABY7CID9_9BASI</name>
<dbReference type="GeneID" id="77810078"/>
<proteinExistence type="predicted"/>
<sequence>MFAGLSSRGSSRGTWNGTSRLRRTFDRACCQKLNHYQSYSAAPGGYPARTTIPKWLKELEKNQAPLPSPLPSQPRIVNNRQKELDDQAIIYEANIRDDFSGSPNRIGISIIGLLITSGLVANQIRHHGAGPVWSDPKSDWLDFELKLWDQSTRMFISISLITLSFVKSVKFLFTLSHTIKRITIKKTHLSQLKKLVSARKNKPSSQALLDSVPLNFYSIGALDLIYPIKRIFQFSILDSIPTSRLLRLSQPLDSQSQSYHQRSLWLKFCVSADSRDRPLENTQLNSFALQIPAAGVWGNAKFDLAPSDILSLFEEKIRSIDDLKANKSRSTQPKKPAGNQLHLPGENVDQDGQLYKLFGLDLRHSLGFNLSVLKAHLSSYYRHLSAKVSTTKAT</sequence>
<gene>
    <name evidence="2" type="ORF">PtA15_5A423</name>
</gene>
<accession>A0ABY7CID9</accession>
<organism evidence="2 3">
    <name type="scientific">Puccinia triticina</name>
    <dbReference type="NCBI Taxonomy" id="208348"/>
    <lineage>
        <taxon>Eukaryota</taxon>
        <taxon>Fungi</taxon>
        <taxon>Dikarya</taxon>
        <taxon>Basidiomycota</taxon>
        <taxon>Pucciniomycotina</taxon>
        <taxon>Pucciniomycetes</taxon>
        <taxon>Pucciniales</taxon>
        <taxon>Pucciniaceae</taxon>
        <taxon>Puccinia</taxon>
    </lineage>
</organism>
<feature type="region of interest" description="Disordered" evidence="1">
    <location>
        <begin position="324"/>
        <end position="346"/>
    </location>
</feature>
<dbReference type="RefSeq" id="XP_053020405.1">
    <property type="nucleotide sequence ID" value="XM_053169183.1"/>
</dbReference>
<evidence type="ECO:0000313" key="3">
    <source>
        <dbReference type="Proteomes" id="UP001164743"/>
    </source>
</evidence>
<protein>
    <submittedName>
        <fullName evidence="2">Uncharacterized protein</fullName>
    </submittedName>
</protein>